<dbReference type="AlphaFoldDB" id="A0A101UU15"/>
<dbReference type="Proteomes" id="UP000053260">
    <property type="component" value="Unassembled WGS sequence"/>
</dbReference>
<proteinExistence type="predicted"/>
<dbReference type="Pfam" id="PF00378">
    <property type="entry name" value="ECH_1"/>
    <property type="match status" value="1"/>
</dbReference>
<protein>
    <recommendedName>
        <fullName evidence="3">Enoyl-CoA hydratase</fullName>
    </recommendedName>
</protein>
<dbReference type="SUPFAM" id="SSF52096">
    <property type="entry name" value="ClpP/crotonase"/>
    <property type="match status" value="1"/>
</dbReference>
<dbReference type="GO" id="GO:0003824">
    <property type="term" value="F:catalytic activity"/>
    <property type="evidence" value="ECO:0007669"/>
    <property type="project" value="UniProtKB-ARBA"/>
</dbReference>
<comment type="caution">
    <text evidence="1">The sequence shown here is derived from an EMBL/GenBank/DDBJ whole genome shotgun (WGS) entry which is preliminary data.</text>
</comment>
<dbReference type="CDD" id="cd06558">
    <property type="entry name" value="crotonase-like"/>
    <property type="match status" value="1"/>
</dbReference>
<dbReference type="PANTHER" id="PTHR11941:SF54">
    <property type="entry name" value="ENOYL-COA HYDRATASE, MITOCHONDRIAL"/>
    <property type="match status" value="1"/>
</dbReference>
<sequence length="258" mass="28373">MSGADPSHGTFVCERSGPTAVVMFADRHHGNAMSSRRMRELQSLLGELAADDSVRSVVLRAQEGKSFAVGCDFREMIDLTAGAETDAWTDAIADLCVVCLEMPKPTVAALDGHVIGIGLMLALACDYRLGSESCSLRMPHFELGLACTFGGYLLERTVGRHVMQNMLMSGEPWSPESSLADGLLHEIVPDGDLARTALKRALHFAAYDLPAFAATKYTLSLPHTQQLRAMQHSTRLRNRADFATDLPRRRMRRILNRE</sequence>
<dbReference type="EMBL" id="LMXB01000083">
    <property type="protein sequence ID" value="KUO16770.1"/>
    <property type="molecule type" value="Genomic_DNA"/>
</dbReference>
<organism evidence="1 2">
    <name type="scientific">Streptomyces dysideae</name>
    <dbReference type="NCBI Taxonomy" id="909626"/>
    <lineage>
        <taxon>Bacteria</taxon>
        <taxon>Bacillati</taxon>
        <taxon>Actinomycetota</taxon>
        <taxon>Actinomycetes</taxon>
        <taxon>Kitasatosporales</taxon>
        <taxon>Streptomycetaceae</taxon>
        <taxon>Streptomyces</taxon>
    </lineage>
</organism>
<evidence type="ECO:0008006" key="3">
    <source>
        <dbReference type="Google" id="ProtNLM"/>
    </source>
</evidence>
<dbReference type="STRING" id="909626.AQJ91_33925"/>
<keyword evidence="2" id="KW-1185">Reference proteome</keyword>
<dbReference type="InterPro" id="IPR001753">
    <property type="entry name" value="Enoyl-CoA_hydra/iso"/>
</dbReference>
<name>A0A101UU15_9ACTN</name>
<dbReference type="GO" id="GO:0006635">
    <property type="term" value="P:fatty acid beta-oxidation"/>
    <property type="evidence" value="ECO:0007669"/>
    <property type="project" value="TreeGrafter"/>
</dbReference>
<reference evidence="1 2" key="1">
    <citation type="submission" date="2015-10" db="EMBL/GenBank/DDBJ databases">
        <title>Draft genome sequence of Streptomyces sp. RV15, isolated from a marine sponge.</title>
        <authorList>
            <person name="Ruckert C."/>
            <person name="Abdelmohsen U.R."/>
            <person name="Winkler A."/>
            <person name="Hentschel U."/>
            <person name="Kalinowski J."/>
            <person name="Kampfer P."/>
            <person name="Glaeser S."/>
        </authorList>
    </citation>
    <scope>NUCLEOTIDE SEQUENCE [LARGE SCALE GENOMIC DNA]</scope>
    <source>
        <strain evidence="1 2">RV15</strain>
    </source>
</reference>
<accession>A0A101UU15</accession>
<dbReference type="InterPro" id="IPR029045">
    <property type="entry name" value="ClpP/crotonase-like_dom_sf"/>
</dbReference>
<evidence type="ECO:0000313" key="1">
    <source>
        <dbReference type="EMBL" id="KUO16770.1"/>
    </source>
</evidence>
<dbReference type="Gene3D" id="3.90.226.10">
    <property type="entry name" value="2-enoyl-CoA Hydratase, Chain A, domain 1"/>
    <property type="match status" value="1"/>
</dbReference>
<evidence type="ECO:0000313" key="2">
    <source>
        <dbReference type="Proteomes" id="UP000053260"/>
    </source>
</evidence>
<dbReference type="PANTHER" id="PTHR11941">
    <property type="entry name" value="ENOYL-COA HYDRATASE-RELATED"/>
    <property type="match status" value="1"/>
</dbReference>
<gene>
    <name evidence="1" type="ORF">AQJ91_33925</name>
</gene>